<sequence length="439" mass="50059">MQYADTAFIYACPVCGSRYWEDCIAGCTLYMEREYTDGTVIYNIPRMPWLTQCPRCGSLFDRKFLVFQENFPDAYPHLYRGWEEAEQKPASLTPDASLWEAAYKKGLYFPPSVGEAERKEYGEKVLVSLWRAYHWPKDGKVQISRRGYEEFTRHLLRTLPPDKEENVLILAEANRHLGNFGECMRLLRTVTCAKNNFLRIAAIAEGARSGNTRTQEVSGDKFDLFQKRYLLPDARQREELLRANSFVAVYVPQSFPEHLAPVEYTEAVRRFLAGRKEGEGFAGTDEKEYTAAAGRGFTAVLRGAWESPGAWPDERKEYLVKMLFCCSAIPPEMSGPVYGLNVYACISGNRLRDVWALSFGPAIEERAKFLPDEVFRVSEEGPLTILDDIMTGLYPLTDVRNELCGIDFSGWDDGSGFARIPSDRLYACLPEENKQKEED</sequence>
<protein>
    <submittedName>
        <fullName evidence="1">Uncharacterized protein</fullName>
    </submittedName>
</protein>
<dbReference type="Proteomes" id="UP000824025">
    <property type="component" value="Unassembled WGS sequence"/>
</dbReference>
<name>A0A9D2IIB4_9FIRM</name>
<accession>A0A9D2IIB4</accession>
<comment type="caution">
    <text evidence="1">The sequence shown here is derived from an EMBL/GenBank/DDBJ whole genome shotgun (WGS) entry which is preliminary data.</text>
</comment>
<dbReference type="EMBL" id="DXCF01000032">
    <property type="protein sequence ID" value="HIZ10105.1"/>
    <property type="molecule type" value="Genomic_DNA"/>
</dbReference>
<proteinExistence type="predicted"/>
<gene>
    <name evidence="1" type="ORF">H9726_06425</name>
</gene>
<reference evidence="1" key="1">
    <citation type="journal article" date="2021" name="PeerJ">
        <title>Extensive microbial diversity within the chicken gut microbiome revealed by metagenomics and culture.</title>
        <authorList>
            <person name="Gilroy R."/>
            <person name="Ravi A."/>
            <person name="Getino M."/>
            <person name="Pursley I."/>
            <person name="Horton D.L."/>
            <person name="Alikhan N.F."/>
            <person name="Baker D."/>
            <person name="Gharbi K."/>
            <person name="Hall N."/>
            <person name="Watson M."/>
            <person name="Adriaenssens E.M."/>
            <person name="Foster-Nyarko E."/>
            <person name="Jarju S."/>
            <person name="Secka A."/>
            <person name="Antonio M."/>
            <person name="Oren A."/>
            <person name="Chaudhuri R.R."/>
            <person name="La Ragione R."/>
            <person name="Hildebrand F."/>
            <person name="Pallen M.J."/>
        </authorList>
    </citation>
    <scope>NUCLEOTIDE SEQUENCE</scope>
    <source>
        <strain evidence="1">CHK192-19661</strain>
    </source>
</reference>
<dbReference type="AlphaFoldDB" id="A0A9D2IIB4"/>
<organism evidence="1 2">
    <name type="scientific">Candidatus Borkfalkia avicola</name>
    <dbReference type="NCBI Taxonomy" id="2838503"/>
    <lineage>
        <taxon>Bacteria</taxon>
        <taxon>Bacillati</taxon>
        <taxon>Bacillota</taxon>
        <taxon>Clostridia</taxon>
        <taxon>Christensenellales</taxon>
        <taxon>Christensenellaceae</taxon>
        <taxon>Candidatus Borkfalkia</taxon>
    </lineage>
</organism>
<evidence type="ECO:0000313" key="1">
    <source>
        <dbReference type="EMBL" id="HIZ10105.1"/>
    </source>
</evidence>
<reference evidence="1" key="2">
    <citation type="submission" date="2021-04" db="EMBL/GenBank/DDBJ databases">
        <authorList>
            <person name="Gilroy R."/>
        </authorList>
    </citation>
    <scope>NUCLEOTIDE SEQUENCE</scope>
    <source>
        <strain evidence="1">CHK192-19661</strain>
    </source>
</reference>
<evidence type="ECO:0000313" key="2">
    <source>
        <dbReference type="Proteomes" id="UP000824025"/>
    </source>
</evidence>